<dbReference type="VEuPathDB" id="FungiDB:HMPREF1541_07544"/>
<evidence type="ECO:0000313" key="2">
    <source>
        <dbReference type="Proteomes" id="UP000030752"/>
    </source>
</evidence>
<proteinExistence type="predicted"/>
<gene>
    <name evidence="1" type="ORF">HMPREF1541_07544</name>
</gene>
<dbReference type="Proteomes" id="UP000030752">
    <property type="component" value="Unassembled WGS sequence"/>
</dbReference>
<dbReference type="InterPro" id="IPR024388">
    <property type="entry name" value="Ribosomal_mL58"/>
</dbReference>
<keyword evidence="2" id="KW-1185">Reference proteome</keyword>
<dbReference type="FunCoup" id="W2RN54">
    <property type="interactions" value="126"/>
</dbReference>
<organism evidence="1 2">
    <name type="scientific">Cyphellophora europaea (strain CBS 101466)</name>
    <name type="common">Phialophora europaea</name>
    <dbReference type="NCBI Taxonomy" id="1220924"/>
    <lineage>
        <taxon>Eukaryota</taxon>
        <taxon>Fungi</taxon>
        <taxon>Dikarya</taxon>
        <taxon>Ascomycota</taxon>
        <taxon>Pezizomycotina</taxon>
        <taxon>Eurotiomycetes</taxon>
        <taxon>Chaetothyriomycetidae</taxon>
        <taxon>Chaetothyriales</taxon>
        <taxon>Cyphellophoraceae</taxon>
        <taxon>Cyphellophora</taxon>
    </lineage>
</organism>
<evidence type="ECO:0000313" key="1">
    <source>
        <dbReference type="EMBL" id="ETN37921.1"/>
    </source>
</evidence>
<dbReference type="OrthoDB" id="6021263at2759"/>
<dbReference type="GO" id="GO:0005762">
    <property type="term" value="C:mitochondrial large ribosomal subunit"/>
    <property type="evidence" value="ECO:0007669"/>
    <property type="project" value="TreeGrafter"/>
</dbReference>
<dbReference type="EMBL" id="KB822723">
    <property type="protein sequence ID" value="ETN37921.1"/>
    <property type="molecule type" value="Genomic_DNA"/>
</dbReference>
<accession>W2RN54</accession>
<dbReference type="RefSeq" id="XP_008720090.1">
    <property type="nucleotide sequence ID" value="XM_008721868.1"/>
</dbReference>
<dbReference type="PANTHER" id="PTHR28266:SF1">
    <property type="entry name" value="LARGE RIBOSOMAL SUBUNIT PROTEIN ML58"/>
    <property type="match status" value="1"/>
</dbReference>
<name>W2RN54_CYPE1</name>
<dbReference type="HOGENOM" id="CLU_089054_0_0_1"/>
<sequence length="202" mass="23724">MQSLTVPVPPPASARFFKMCARVLQPVQMRHESTYRRSRSKLNIKPDPNFLPTKTEQHDHIIYNPPPSMPNVYHTPTIFLPKDDKRRAIQASLQPYSQAQLSADFIPAVKQPYEKRYHLTKDDVEEMRKLRDEDPVKWSQSALARKFDCSNAFVGFVIKGMSKEKAKQQQAVNEVIRSNWGVKRRTAREDRAIRKERWYRDE</sequence>
<reference evidence="1 2" key="1">
    <citation type="submission" date="2013-03" db="EMBL/GenBank/DDBJ databases">
        <title>The Genome Sequence of Phialophora europaea CBS 101466.</title>
        <authorList>
            <consortium name="The Broad Institute Genomics Platform"/>
            <person name="Cuomo C."/>
            <person name="de Hoog S."/>
            <person name="Gorbushina A."/>
            <person name="Walker B."/>
            <person name="Young S.K."/>
            <person name="Zeng Q."/>
            <person name="Gargeya S."/>
            <person name="Fitzgerald M."/>
            <person name="Haas B."/>
            <person name="Abouelleil A."/>
            <person name="Allen A.W."/>
            <person name="Alvarado L."/>
            <person name="Arachchi H.M."/>
            <person name="Berlin A.M."/>
            <person name="Chapman S.B."/>
            <person name="Gainer-Dewar J."/>
            <person name="Goldberg J."/>
            <person name="Griggs A."/>
            <person name="Gujja S."/>
            <person name="Hansen M."/>
            <person name="Howarth C."/>
            <person name="Imamovic A."/>
            <person name="Ireland A."/>
            <person name="Larimer J."/>
            <person name="McCowan C."/>
            <person name="Murphy C."/>
            <person name="Pearson M."/>
            <person name="Poon T.W."/>
            <person name="Priest M."/>
            <person name="Roberts A."/>
            <person name="Saif S."/>
            <person name="Shea T."/>
            <person name="Sisk P."/>
            <person name="Sykes S."/>
            <person name="Wortman J."/>
            <person name="Nusbaum C."/>
            <person name="Birren B."/>
        </authorList>
    </citation>
    <scope>NUCLEOTIDE SEQUENCE [LARGE SCALE GENOMIC DNA]</scope>
    <source>
        <strain evidence="1 2">CBS 101466</strain>
    </source>
</reference>
<dbReference type="Pfam" id="PF12824">
    <property type="entry name" value="MRP-L20"/>
    <property type="match status" value="1"/>
</dbReference>
<dbReference type="STRING" id="1220924.W2RN54"/>
<dbReference type="AlphaFoldDB" id="W2RN54"/>
<dbReference type="eggNOG" id="ENOG502S0A4">
    <property type="taxonomic scope" value="Eukaryota"/>
</dbReference>
<dbReference type="GO" id="GO:0003735">
    <property type="term" value="F:structural constituent of ribosome"/>
    <property type="evidence" value="ECO:0007669"/>
    <property type="project" value="TreeGrafter"/>
</dbReference>
<dbReference type="GeneID" id="19974883"/>
<dbReference type="PANTHER" id="PTHR28266">
    <property type="entry name" value="54S RIBOSOMAL PROTEIN L20, MITOCHONDRIAL"/>
    <property type="match status" value="1"/>
</dbReference>
<protein>
    <submittedName>
        <fullName evidence="1">Uncharacterized protein</fullName>
    </submittedName>
</protein>
<dbReference type="InParanoid" id="W2RN54"/>